<dbReference type="AlphaFoldDB" id="A0A4S8Q8R0"/>
<keyword evidence="3" id="KW-1185">Reference proteome</keyword>
<dbReference type="RefSeq" id="WP_136535345.1">
    <property type="nucleotide sequence ID" value="NZ_STGY01000056.1"/>
</dbReference>
<name>A0A4S8Q8R0_9ACTN</name>
<comment type="caution">
    <text evidence="2">The sequence shown here is derived from an EMBL/GenBank/DDBJ whole genome shotgun (WGS) entry which is preliminary data.</text>
</comment>
<gene>
    <name evidence="2" type="ORF">FAB82_14990</name>
</gene>
<feature type="region of interest" description="Disordered" evidence="1">
    <location>
        <begin position="387"/>
        <end position="423"/>
    </location>
</feature>
<protein>
    <submittedName>
        <fullName evidence="2">Uncharacterized protein</fullName>
    </submittedName>
</protein>
<feature type="compositionally biased region" description="Basic and acidic residues" evidence="1">
    <location>
        <begin position="103"/>
        <end position="118"/>
    </location>
</feature>
<reference evidence="2 3" key="2">
    <citation type="submission" date="2019-05" db="EMBL/GenBank/DDBJ databases">
        <title>Glycomyces buryatensis sp. nov.</title>
        <authorList>
            <person name="Nikitina E."/>
        </authorList>
    </citation>
    <scope>NUCLEOTIDE SEQUENCE [LARGE SCALE GENOMIC DNA]</scope>
    <source>
        <strain evidence="2 3">18</strain>
    </source>
</reference>
<reference evidence="3" key="1">
    <citation type="submission" date="2019-04" db="EMBL/GenBank/DDBJ databases">
        <title>Nocardioides xinjiangensis sp. nov.</title>
        <authorList>
            <person name="Liu S."/>
        </authorList>
    </citation>
    <scope>NUCLEOTIDE SEQUENCE [LARGE SCALE GENOMIC DNA]</scope>
    <source>
        <strain evidence="3">18</strain>
    </source>
</reference>
<evidence type="ECO:0000313" key="2">
    <source>
        <dbReference type="EMBL" id="THV40570.1"/>
    </source>
</evidence>
<proteinExistence type="predicted"/>
<organism evidence="2 3">
    <name type="scientific">Glycomyces buryatensis</name>
    <dbReference type="NCBI Taxonomy" id="2570927"/>
    <lineage>
        <taxon>Bacteria</taxon>
        <taxon>Bacillati</taxon>
        <taxon>Actinomycetota</taxon>
        <taxon>Actinomycetes</taxon>
        <taxon>Glycomycetales</taxon>
        <taxon>Glycomycetaceae</taxon>
        <taxon>Glycomyces</taxon>
    </lineage>
</organism>
<feature type="region of interest" description="Disordered" evidence="1">
    <location>
        <begin position="103"/>
        <end position="174"/>
    </location>
</feature>
<evidence type="ECO:0000313" key="3">
    <source>
        <dbReference type="Proteomes" id="UP000308760"/>
    </source>
</evidence>
<feature type="compositionally biased region" description="Polar residues" evidence="1">
    <location>
        <begin position="389"/>
        <end position="422"/>
    </location>
</feature>
<accession>A0A4S8Q8R0</accession>
<sequence>MIELIVIAAITTVFTHAVGMRVTDSIHAVKGTETARMKKLAARREDRANGNRRGFGLYMDEAWESAAARRRKTIDEYGYRPGLRAWLASKWIAGWAKAIDRHGPTADQVEPTKSKPDSEEQVTDQDTLGAPVVIDAELETKSGDTVADAFDSIPRSREPEPEVPPATVDDGPEPVTGFEIEVPTMPEWEGGTAAENHAAEDTEMNWTPFGAVSEPARTNPLSAFSGARNPHLLERESEHEYLREHYGATDADILWLLTDHVLPSQSIKPDLGEWVTPGQRQEKLLDHARDMARNAYDDSYGYSHAYKSAPPRAYAQLLEDVGGEPKDRLWADLIRKQASGDDAEDERKIRTQWLLNRGVAIPERPDGAPEDWKWPGFAWDELLDHEQAQQEQPAATSDQNPSDNEPINNNIQEESMSNTSGEVPTLPAALRFSAEMMEQITNAMVAVDQSRASLLDAGVDNEPISALHRALEGLSAARTAFNEFAAEIGRHQSVADALRAAPSAGNKEYLLGG</sequence>
<dbReference type="Proteomes" id="UP000308760">
    <property type="component" value="Unassembled WGS sequence"/>
</dbReference>
<dbReference type="EMBL" id="STGY01000056">
    <property type="protein sequence ID" value="THV40570.1"/>
    <property type="molecule type" value="Genomic_DNA"/>
</dbReference>
<evidence type="ECO:0000256" key="1">
    <source>
        <dbReference type="SAM" id="MobiDB-lite"/>
    </source>
</evidence>